<evidence type="ECO:0000313" key="2">
    <source>
        <dbReference type="EMBL" id="AMC93648.1"/>
    </source>
</evidence>
<dbReference type="InterPro" id="IPR046342">
    <property type="entry name" value="CBS_dom_sf"/>
</dbReference>
<protein>
    <recommendedName>
        <fullName evidence="1">CBS domain-containing protein</fullName>
    </recommendedName>
</protein>
<evidence type="ECO:0000313" key="3">
    <source>
        <dbReference type="Proteomes" id="UP000063781"/>
    </source>
</evidence>
<keyword evidence="3" id="KW-1185">Reference proteome</keyword>
<proteinExistence type="predicted"/>
<sequence>MQNNTNRNDQFIIGFKILEDYINSLSYNHDKSLKEKINESNDLFIKRNTVTLNKLREIRNALSHGTSSQYFEVSKEAIEILENTLHMIPVDVTASSIMSKQIIKFDITDEITKPLRCIKDKGISQFPIYRDDELVGLLTDNGISNWLANSIDTDIISIQETRINDVINNDENRNHFRFVSKHQNFSEIHRMFKEILNLKVLLVTESGSQNQSLLGIITSWDISIF</sequence>
<accession>A0A120JTQ9</accession>
<evidence type="ECO:0000259" key="1">
    <source>
        <dbReference type="Pfam" id="PF00571"/>
    </source>
</evidence>
<dbReference type="EMBL" id="CP013213">
    <property type="protein sequence ID" value="AMC93648.1"/>
    <property type="molecule type" value="Genomic_DNA"/>
</dbReference>
<name>A0A120JTQ9_9FIRM</name>
<dbReference type="KEGG" id="erl:AOC36_06500"/>
<dbReference type="InterPro" id="IPR000644">
    <property type="entry name" value="CBS_dom"/>
</dbReference>
<dbReference type="Proteomes" id="UP000063781">
    <property type="component" value="Chromosome"/>
</dbReference>
<organism evidence="2 3">
    <name type="scientific">Erysipelothrix larvae</name>
    <dbReference type="NCBI Taxonomy" id="1514105"/>
    <lineage>
        <taxon>Bacteria</taxon>
        <taxon>Bacillati</taxon>
        <taxon>Bacillota</taxon>
        <taxon>Erysipelotrichia</taxon>
        <taxon>Erysipelotrichales</taxon>
        <taxon>Erysipelotrichaceae</taxon>
        <taxon>Erysipelothrix</taxon>
    </lineage>
</organism>
<dbReference type="Pfam" id="PF00571">
    <property type="entry name" value="CBS"/>
    <property type="match status" value="1"/>
</dbReference>
<dbReference type="SUPFAM" id="SSF54631">
    <property type="entry name" value="CBS-domain pair"/>
    <property type="match status" value="1"/>
</dbReference>
<gene>
    <name evidence="2" type="ORF">AOC36_06500</name>
</gene>
<dbReference type="AlphaFoldDB" id="A0A120JTQ9"/>
<feature type="domain" description="CBS" evidence="1">
    <location>
        <begin position="95"/>
        <end position="147"/>
    </location>
</feature>
<dbReference type="OrthoDB" id="49104at2"/>
<dbReference type="Gene3D" id="3.10.580.10">
    <property type="entry name" value="CBS-domain"/>
    <property type="match status" value="1"/>
</dbReference>
<dbReference type="STRING" id="1514105.AOC36_06500"/>
<dbReference type="RefSeq" id="WP_067632626.1">
    <property type="nucleotide sequence ID" value="NZ_CP013213.1"/>
</dbReference>
<reference evidence="2 3" key="1">
    <citation type="submission" date="2015-10" db="EMBL/GenBank/DDBJ databases">
        <title>Erysipelothrix larvae sp. LV19 isolated from the larval gut of the rhinoceros beetle, Trypoxylus dichotomus.</title>
        <authorList>
            <person name="Lim S."/>
            <person name="Kim B.-C."/>
        </authorList>
    </citation>
    <scope>NUCLEOTIDE SEQUENCE [LARGE SCALE GENOMIC DNA]</scope>
    <source>
        <strain evidence="2 3">LV19</strain>
    </source>
</reference>